<feature type="coiled-coil region" evidence="1">
    <location>
        <begin position="858"/>
        <end position="892"/>
    </location>
</feature>
<comment type="caution">
    <text evidence="3">The sequence shown here is derived from an EMBL/GenBank/DDBJ whole genome shotgun (WGS) entry which is preliminary data.</text>
</comment>
<dbReference type="Pfam" id="PF13514">
    <property type="entry name" value="AAA_27"/>
    <property type="match status" value="1"/>
</dbReference>
<proteinExistence type="predicted"/>
<dbReference type="OrthoDB" id="9789562at2"/>
<dbReference type="PANTHER" id="PTHR41259:SF1">
    <property type="entry name" value="DOUBLE-STRAND BREAK REPAIR RAD50 ATPASE, PUTATIVE-RELATED"/>
    <property type="match status" value="1"/>
</dbReference>
<accession>A0A094WAS9</accession>
<evidence type="ECO:0000313" key="4">
    <source>
        <dbReference type="Proteomes" id="UP000029452"/>
    </source>
</evidence>
<dbReference type="AlphaFoldDB" id="A0A094WAS9"/>
<keyword evidence="1" id="KW-0175">Coiled coil</keyword>
<evidence type="ECO:0000259" key="2">
    <source>
        <dbReference type="Pfam" id="PF13514"/>
    </source>
</evidence>
<feature type="coiled-coil region" evidence="1">
    <location>
        <begin position="489"/>
        <end position="523"/>
    </location>
</feature>
<dbReference type="InterPro" id="IPR027417">
    <property type="entry name" value="P-loop_NTPase"/>
</dbReference>
<dbReference type="RefSeq" id="WP_036082825.1">
    <property type="nucleotide sequence ID" value="NZ_JBPKCJ010000005.1"/>
</dbReference>
<feature type="coiled-coil region" evidence="1">
    <location>
        <begin position="271"/>
        <end position="302"/>
    </location>
</feature>
<evidence type="ECO:0000313" key="3">
    <source>
        <dbReference type="EMBL" id="KGA93585.1"/>
    </source>
</evidence>
<dbReference type="SUPFAM" id="SSF52540">
    <property type="entry name" value="P-loop containing nucleoside triphosphate hydrolases"/>
    <property type="match status" value="2"/>
</dbReference>
<organism evidence="3 4">
    <name type="scientific">Leptospirillum ferriphilum</name>
    <dbReference type="NCBI Taxonomy" id="178606"/>
    <lineage>
        <taxon>Bacteria</taxon>
        <taxon>Pseudomonadati</taxon>
        <taxon>Nitrospirota</taxon>
        <taxon>Nitrospiria</taxon>
        <taxon>Nitrospirales</taxon>
        <taxon>Nitrospiraceae</taxon>
        <taxon>Leptospirillum</taxon>
    </lineage>
</organism>
<gene>
    <name evidence="3" type="ORF">LptCag_0198</name>
</gene>
<feature type="coiled-coil region" evidence="1">
    <location>
        <begin position="990"/>
        <end position="1017"/>
    </location>
</feature>
<feature type="domain" description="YhaN AAA" evidence="2">
    <location>
        <begin position="1"/>
        <end position="203"/>
    </location>
</feature>
<dbReference type="InterPro" id="IPR038734">
    <property type="entry name" value="YhaN_AAA"/>
</dbReference>
<dbReference type="PANTHER" id="PTHR41259">
    <property type="entry name" value="DOUBLE-STRAND BREAK REPAIR RAD50 ATPASE, PUTATIVE-RELATED"/>
    <property type="match status" value="1"/>
</dbReference>
<reference evidence="3 4" key="1">
    <citation type="submission" date="2014-06" db="EMBL/GenBank/DDBJ databases">
        <title>Draft genome sequence of iron oxidizing acidophile Leptospirillum ferriphilum DSM14647.</title>
        <authorList>
            <person name="Cardenas J.P."/>
            <person name="Lazcano M."/>
            <person name="Ossandon F.J."/>
            <person name="Corbett M."/>
            <person name="Holmes D.S."/>
            <person name="Watkin E."/>
        </authorList>
    </citation>
    <scope>NUCLEOTIDE SEQUENCE [LARGE SCALE GENOMIC DNA]</scope>
    <source>
        <strain evidence="3 4">DSM 14647</strain>
    </source>
</reference>
<dbReference type="Gene3D" id="3.40.50.300">
    <property type="entry name" value="P-loop containing nucleotide triphosphate hydrolases"/>
    <property type="match status" value="2"/>
</dbReference>
<evidence type="ECO:0000256" key="1">
    <source>
        <dbReference type="SAM" id="Coils"/>
    </source>
</evidence>
<dbReference type="PATRIC" id="fig|178606.4.peg.1796"/>
<dbReference type="Proteomes" id="UP000029452">
    <property type="component" value="Unassembled WGS sequence"/>
</dbReference>
<protein>
    <recommendedName>
        <fullName evidence="2">YhaN AAA domain-containing protein</fullName>
    </recommendedName>
</protein>
<dbReference type="EMBL" id="JPGK01000006">
    <property type="protein sequence ID" value="KGA93585.1"/>
    <property type="molecule type" value="Genomic_DNA"/>
</dbReference>
<feature type="coiled-coil region" evidence="1">
    <location>
        <begin position="730"/>
        <end position="827"/>
    </location>
</feature>
<sequence>MRIERLDLLAYGPFREKSLELGPGLHLLYGPNEAGKSTTLRALSSLLFGYPDRRQDDWVVSTADMALGARIRSREGRILEFVRRRRGRLPLVHLDGTPLPEEVLSSFLGGLTKITFEHLFSLDHERLRTHGQELLEEGGALGAGLVEAGSGIRDLRRKLDGLTKMRRDLFLPSGSLPPINRILKRLQEIRREVRTRVVSPQEYWKEEEEIRRLSGEERTIGEKRQEVEREGRRVERILRILPRRQELLALEETLSRMEATPLLPPDFTSLRIQAETESEQAREELERVLEDSRALEEEIRQVRVPEVSGDLPEEELKALEEEIGAVDKSLSDFPRRERELQEMENEARTLLSQAGFPDDPLRIGEFLVTPAKRRRMEMLLENRTRQGGARTEAVKALEKAKSALERAFSEQNRLEPVPETGLLEEVLSRLEHQVAQEADRRRQKREIERRKQTLLENMRSLGIGEIDLPALRSMVLPEEQTVRNYKEFFRALLEEERRIFERLRQLEEDRDARTIRKSELERAGEIVTPEDLKELRRKRDESWSLLRRHLLEGDAGVREAFVAFFGRDPLPQETFERLLRQADVMSDRLRERSEEAVELALLRQTLETMMKEIGGAEDRLVQIRSDIETRTLQWIALWPPDLVRKDSAGRPDRYPDAMLEWLEKYTRILSDGEKLESDESALSAALEAEEKTIAKMVDVLSGDDPKLRRELLQCDSLTLLSHARSAVEKARANRRKHDQVQKELELTQKQREEAEMALREIETDLSDWMKSYKNAESDWKVPLPDDPEETRDLLQTLARLEELSRSMENMRGRVEAMKEDHRRFEDKVSSLFQAFHCPPVAGGVLEKARAFVRYLRQFREDRILRKELEKRREDIENRKKRLEDALERNLRLLEHLFSEANVRDLEELSRIEQQSREKTACLSRREELLRLIREEGEGESLDALLEACRDQSPDDLNVRLKRLKEEGEALRKDRDSLLGVLATKKADLDRKLEEAQAVDLQQEAEVEKAKLSGLVEQYVNITVMVEILRRGTELYRERNQGPVLNRARTLLQTLTGGKYRNLRADLGEKNEVLLLVEREDGRSLEVGALSDGTLDALYLAFRLAAILRHNETGEPIPFVADDLLLNLDNERAGQAFVALSEVARRNQVLFFTHHAHMMELARQCVPEDILVCHGI</sequence>
<name>A0A094WAS9_9BACT</name>